<dbReference type="PANTHER" id="PTHR23305">
    <property type="entry name" value="OBG GTPASE FAMILY"/>
    <property type="match status" value="1"/>
</dbReference>
<dbReference type="EMBL" id="VLKE01000001">
    <property type="protein sequence ID" value="TWH66474.1"/>
    <property type="molecule type" value="Genomic_DNA"/>
</dbReference>
<proteinExistence type="inferred from homology"/>
<gene>
    <name evidence="6" type="primary">ychF</name>
    <name evidence="10" type="ORF">JD77_01428</name>
</gene>
<dbReference type="InterPro" id="IPR041706">
    <property type="entry name" value="YchF_N"/>
</dbReference>
<dbReference type="NCBIfam" id="TIGR00092">
    <property type="entry name" value="redox-regulated ATPase YchF"/>
    <property type="match status" value="1"/>
</dbReference>
<dbReference type="AlphaFoldDB" id="A0A562I730"/>
<dbReference type="GO" id="GO:0005525">
    <property type="term" value="F:GTP binding"/>
    <property type="evidence" value="ECO:0007669"/>
    <property type="project" value="InterPro"/>
</dbReference>
<reference evidence="10 11" key="1">
    <citation type="submission" date="2019-07" db="EMBL/GenBank/DDBJ databases">
        <title>R&amp;d 2014.</title>
        <authorList>
            <person name="Klenk H.-P."/>
        </authorList>
    </citation>
    <scope>NUCLEOTIDE SEQUENCE [LARGE SCALE GENOMIC DNA]</scope>
    <source>
        <strain evidence="10 11">DSM 43868</strain>
    </source>
</reference>
<keyword evidence="4 6" id="KW-0067">ATP-binding</keyword>
<evidence type="ECO:0000256" key="5">
    <source>
        <dbReference type="ARBA" id="ARBA00022842"/>
    </source>
</evidence>
<dbReference type="PANTHER" id="PTHR23305:SF18">
    <property type="entry name" value="OBG-TYPE G DOMAIN-CONTAINING PROTEIN"/>
    <property type="match status" value="1"/>
</dbReference>
<evidence type="ECO:0000259" key="8">
    <source>
        <dbReference type="PROSITE" id="PS51710"/>
    </source>
</evidence>
<dbReference type="GO" id="GO:0046872">
    <property type="term" value="F:metal ion binding"/>
    <property type="evidence" value="ECO:0007669"/>
    <property type="project" value="UniProtKB-KW"/>
</dbReference>
<dbReference type="PROSITE" id="PS51880">
    <property type="entry name" value="TGS"/>
    <property type="match status" value="1"/>
</dbReference>
<dbReference type="Pfam" id="PF01926">
    <property type="entry name" value="MMR_HSR1"/>
    <property type="match status" value="1"/>
</dbReference>
<keyword evidence="3 6" id="KW-0547">Nucleotide-binding</keyword>
<dbReference type="InterPro" id="IPR027417">
    <property type="entry name" value="P-loop_NTPase"/>
</dbReference>
<dbReference type="SUPFAM" id="SSF81271">
    <property type="entry name" value="TGS-like"/>
    <property type="match status" value="1"/>
</dbReference>
<dbReference type="Gene3D" id="1.10.150.300">
    <property type="entry name" value="TGS-like domain"/>
    <property type="match status" value="1"/>
</dbReference>
<protein>
    <recommendedName>
        <fullName evidence="6">Ribosome-binding ATPase YchF</fullName>
    </recommendedName>
</protein>
<keyword evidence="2" id="KW-0479">Metal-binding</keyword>
<feature type="binding site" evidence="6">
    <location>
        <begin position="199"/>
        <end position="204"/>
    </location>
    <ligand>
        <name>ATP</name>
        <dbReference type="ChEBI" id="CHEBI:30616"/>
    </ligand>
</feature>
<accession>A0A562I730</accession>
<dbReference type="FunFam" id="1.10.150.300:FF:000001">
    <property type="entry name" value="Ribosome-binding ATPase YchF"/>
    <property type="match status" value="1"/>
</dbReference>
<dbReference type="GO" id="GO:0005524">
    <property type="term" value="F:ATP binding"/>
    <property type="evidence" value="ECO:0007669"/>
    <property type="project" value="UniProtKB-UniRule"/>
</dbReference>
<comment type="function">
    <text evidence="6">ATPase that binds to both the 70S ribosome and the 50S ribosomal subunit in a nucleotide-independent manner.</text>
</comment>
<dbReference type="Proteomes" id="UP000319825">
    <property type="component" value="Unassembled WGS sequence"/>
</dbReference>
<dbReference type="GO" id="GO:0016887">
    <property type="term" value="F:ATP hydrolysis activity"/>
    <property type="evidence" value="ECO:0007669"/>
    <property type="project" value="UniProtKB-UniRule"/>
</dbReference>
<feature type="domain" description="OBG-type G" evidence="8">
    <location>
        <begin position="190"/>
        <end position="441"/>
    </location>
</feature>
<dbReference type="Pfam" id="PF06071">
    <property type="entry name" value="YchF-GTPase_C"/>
    <property type="match status" value="1"/>
</dbReference>
<dbReference type="InterPro" id="IPR031167">
    <property type="entry name" value="G_OBG"/>
</dbReference>
<dbReference type="FunFam" id="3.10.20.30:FF:000001">
    <property type="entry name" value="Ribosome-binding ATPase YchF"/>
    <property type="match status" value="1"/>
</dbReference>
<dbReference type="CDD" id="cd01900">
    <property type="entry name" value="YchF"/>
    <property type="match status" value="1"/>
</dbReference>
<dbReference type="InterPro" id="IPR012676">
    <property type="entry name" value="TGS-like"/>
</dbReference>
<keyword evidence="5" id="KW-0460">Magnesium</keyword>
<dbReference type="GO" id="GO:0043023">
    <property type="term" value="F:ribosomal large subunit binding"/>
    <property type="evidence" value="ECO:0007669"/>
    <property type="project" value="UniProtKB-UniRule"/>
</dbReference>
<organism evidence="10 11">
    <name type="scientific">Micromonospora olivasterospora</name>
    <dbReference type="NCBI Taxonomy" id="1880"/>
    <lineage>
        <taxon>Bacteria</taxon>
        <taxon>Bacillati</taxon>
        <taxon>Actinomycetota</taxon>
        <taxon>Actinomycetes</taxon>
        <taxon>Micromonosporales</taxon>
        <taxon>Micromonosporaceae</taxon>
        <taxon>Micromonospora</taxon>
    </lineage>
</organism>
<evidence type="ECO:0000313" key="11">
    <source>
        <dbReference type="Proteomes" id="UP000319825"/>
    </source>
</evidence>
<evidence type="ECO:0000256" key="1">
    <source>
        <dbReference type="ARBA" id="ARBA00001946"/>
    </source>
</evidence>
<dbReference type="InterPro" id="IPR004095">
    <property type="entry name" value="TGS"/>
</dbReference>
<dbReference type="InterPro" id="IPR006073">
    <property type="entry name" value="GTP-bd"/>
</dbReference>
<dbReference type="GO" id="GO:0005737">
    <property type="term" value="C:cytoplasm"/>
    <property type="evidence" value="ECO:0007669"/>
    <property type="project" value="TreeGrafter"/>
</dbReference>
<feature type="region of interest" description="Disordered" evidence="7">
    <location>
        <begin position="141"/>
        <end position="184"/>
    </location>
</feature>
<feature type="domain" description="TGS" evidence="9">
    <location>
        <begin position="463"/>
        <end position="546"/>
    </location>
</feature>
<comment type="caution">
    <text evidence="10">The sequence shown here is derived from an EMBL/GenBank/DDBJ whole genome shotgun (WGS) entry which is preliminary data.</text>
</comment>
<dbReference type="InterPro" id="IPR023192">
    <property type="entry name" value="TGS-like_dom_sf"/>
</dbReference>
<comment type="similarity">
    <text evidence="6">Belongs to the TRAFAC class OBG-HflX-like GTPase superfamily. OBG GTPase family. YchF/OLA1 subfamily.</text>
</comment>
<evidence type="ECO:0000256" key="3">
    <source>
        <dbReference type="ARBA" id="ARBA00022741"/>
    </source>
</evidence>
<evidence type="ECO:0000256" key="7">
    <source>
        <dbReference type="SAM" id="MobiDB-lite"/>
    </source>
</evidence>
<feature type="compositionally biased region" description="Pro residues" evidence="7">
    <location>
        <begin position="158"/>
        <end position="169"/>
    </location>
</feature>
<evidence type="ECO:0000256" key="6">
    <source>
        <dbReference type="HAMAP-Rule" id="MF_00944"/>
    </source>
</evidence>
<dbReference type="InterPro" id="IPR012675">
    <property type="entry name" value="Beta-grasp_dom_sf"/>
</dbReference>
<evidence type="ECO:0000259" key="9">
    <source>
        <dbReference type="PROSITE" id="PS51880"/>
    </source>
</evidence>
<dbReference type="Gene3D" id="3.40.50.300">
    <property type="entry name" value="P-loop containing nucleotide triphosphate hydrolases"/>
    <property type="match status" value="1"/>
</dbReference>
<dbReference type="InterPro" id="IPR004396">
    <property type="entry name" value="ATPase_YchF/OLA1"/>
</dbReference>
<dbReference type="HAMAP" id="MF_00944">
    <property type="entry name" value="YchF_OLA1_ATPase"/>
    <property type="match status" value="1"/>
</dbReference>
<dbReference type="PRINTS" id="PR00326">
    <property type="entry name" value="GTP1OBG"/>
</dbReference>
<name>A0A562I730_MICOL</name>
<dbReference type="CDD" id="cd04867">
    <property type="entry name" value="TGS_YchF_OLA1"/>
    <property type="match status" value="1"/>
</dbReference>
<dbReference type="Gene3D" id="3.10.20.30">
    <property type="match status" value="1"/>
</dbReference>
<evidence type="ECO:0000256" key="2">
    <source>
        <dbReference type="ARBA" id="ARBA00022723"/>
    </source>
</evidence>
<keyword evidence="11" id="KW-1185">Reference proteome</keyword>
<dbReference type="InterPro" id="IPR013029">
    <property type="entry name" value="YchF_C"/>
</dbReference>
<dbReference type="PROSITE" id="PS51710">
    <property type="entry name" value="G_OBG"/>
    <property type="match status" value="1"/>
</dbReference>
<comment type="cofactor">
    <cofactor evidence="1">
        <name>Mg(2+)</name>
        <dbReference type="ChEBI" id="CHEBI:18420"/>
    </cofactor>
</comment>
<evidence type="ECO:0000313" key="10">
    <source>
        <dbReference type="EMBL" id="TWH66474.1"/>
    </source>
</evidence>
<evidence type="ECO:0000256" key="4">
    <source>
        <dbReference type="ARBA" id="ARBA00022840"/>
    </source>
</evidence>
<dbReference type="SUPFAM" id="SSF52540">
    <property type="entry name" value="P-loop containing nucleoside triphosphate hydrolases"/>
    <property type="match status" value="1"/>
</dbReference>
<feature type="compositionally biased region" description="Basic and acidic residues" evidence="7">
    <location>
        <begin position="173"/>
        <end position="184"/>
    </location>
</feature>
<sequence>MRSGRARFDRTVVQGFYDRMRAVAPAAYGALERDRAAEPGRPFRDTACGRLVASLDAAGRRALGMWAHHWCMRFYDDDTRVGLRLVREIAGRPRLGWTADEVRWMLGESEAAGPAAAHRFTLPAAAARELSPAVRRQIGAPEPASAGRELSSAAPEGAGPPPALRPGRPPSARRPEAGPDGRVDWRPVSLTIGIVGLPNVGKSTLFNALTKNDVLAANYPFATIEPNVGVVGLPDERLGKLAEIFSSQKVLPAPVSFVDIAGLVRGASKGQGRGNAFLANIRDASAICQVVRAFSDPNVVHVDGKVSPADDIETINTELILADLQTLEKALPRLEKEAKLRKDRAAAVAAAQKAVEVLDGGTTLYAGAAAAGIELEHLRELHLLTTKPFLYVFNVDEAELANAEFLDELRALVAPAEAVFMDAKIESELVDLPEEEARELLESIGQSERGLDQLVRVGFRTLGLQTYLTAGPKEARAWTVPVGATAPEAAGVIHSDFQRGFIKAEVVSYADLVAAGSMAAAKAAGKVRIEGKEYVMQDGDVVEFRFNV</sequence>